<dbReference type="InterPro" id="IPR023213">
    <property type="entry name" value="CAT-like_dom_sf"/>
</dbReference>
<keyword evidence="8" id="KW-1185">Reference proteome</keyword>
<comment type="caution">
    <text evidence="7">The sequence shown here is derived from an EMBL/GenBank/DDBJ whole genome shotgun (WGS) entry which is preliminary data.</text>
</comment>
<protein>
    <submittedName>
        <fullName evidence="7">Non-ribosomal peptide synthetase</fullName>
    </submittedName>
</protein>
<dbReference type="Pfam" id="PF00550">
    <property type="entry name" value="PP-binding"/>
    <property type="match status" value="1"/>
</dbReference>
<keyword evidence="4" id="KW-0436">Ligase</keyword>
<dbReference type="GO" id="GO:0043041">
    <property type="term" value="P:amino acid activation for nonribosomal peptide biosynthetic process"/>
    <property type="evidence" value="ECO:0007669"/>
    <property type="project" value="TreeGrafter"/>
</dbReference>
<dbReference type="GO" id="GO:0008610">
    <property type="term" value="P:lipid biosynthetic process"/>
    <property type="evidence" value="ECO:0007669"/>
    <property type="project" value="UniProtKB-ARBA"/>
</dbReference>
<evidence type="ECO:0000259" key="6">
    <source>
        <dbReference type="PROSITE" id="PS50075"/>
    </source>
</evidence>
<sequence length="1106" mass="118627">GGDSIRSIQVVARARKAGLSLTTRDVFTHKTVAALAQLATVAPESTAPADPDQGIGVLELTPIAAQLHEDTETLDGPVRRYSQHVVVRVPAGIPLAELDAALHTVVDHHDALRTRAHEPSPGLWQLEVPAPGSVAGVPLVVEADASSVRDLDSYADGQAAAARVRLDPSAGVMVQAVLIRTGATEDTDRLVISAHHLVIDGVSWRILLPDLADAVAGRALEPVGTSYRGWSQLLVEQSRTAARGGEVAFWQRMSEGPDPLVGTRRLDPAKDVYAGRRSLRLELPPHLTAPLLSEVPAAFHAEVNDVLLTGFALAVADWRRRHRHARFSGTLIELEGHGREQLADDLDLSRTVGWFTSAFPVRLDVGDLDWDELWAGGPALGAALKAVKEQLRQLPDKGVGFGLLRYLNPHAARVLSRHPRPQIGFNYMGRFDTRELALWEPAGGDGVVGTGAHPGMPLPHLLDVTPATEDRPDGPHLIANWTWAGDAVSEEDAADVADTWFRALGVLATHGARLGGLTPYDLPLVSVGQDEIDTYGAELAQLPGAPAPADVLPLTPLQQGMLFHAELADDARAAGGDDGAVDVYTLQIVTDLEGPVDAAALREAGRELLRRHPNLRACFRAREAGEPVQLIPDEIELPWYEEDLTALAERERAAALEAVTEQERTRRFDLRRPPLLRFTLVKHGEDRYRFIWTTHHILVDGWSMPLLMRELFALCTDGASAALPDPVAYRDYLSWLVAQDREAARTAWREALADVEEPTLLKPAAPDRVPGLPDSVRLEVPAELTAELDTLARGRGLTMNAVVQGCWALLLGRLTGRQDVVFGAVTSGRPAEVPGVESMIGNFLSTVPVRARLTPGATLAELLGALQEQQTQLLPHEHLGLAEIHRAAGLTSVTGANGELFDTVLLFENFPFDGSGGAAGDAVRVVHTEAQDARHHPLSMAVFPGEALGLRLDYATDLFDRIEVELVGARFLQLLRTVAAEPDRRLAQVDVLLPGATDGVLGSWDPTQEEESVGVVERVRTVAARTPDAIAVTDPNGSVSYRRLVELAGGLSTALTGEGAEVGTIVGMLADPGVPFIGGVLGVLGAGGAYLPLDPEAPQQRNAGLL</sequence>
<dbReference type="GO" id="GO:0044550">
    <property type="term" value="P:secondary metabolite biosynthetic process"/>
    <property type="evidence" value="ECO:0007669"/>
    <property type="project" value="TreeGrafter"/>
</dbReference>
<keyword evidence="3" id="KW-0597">Phosphoprotein</keyword>
<dbReference type="AlphaFoldDB" id="A0A372LYX5"/>
<feature type="domain" description="Carrier" evidence="6">
    <location>
        <begin position="1"/>
        <end position="43"/>
    </location>
</feature>
<evidence type="ECO:0000256" key="4">
    <source>
        <dbReference type="ARBA" id="ARBA00022598"/>
    </source>
</evidence>
<dbReference type="Gene3D" id="3.30.559.10">
    <property type="entry name" value="Chloramphenicol acetyltransferase-like domain"/>
    <property type="match status" value="2"/>
</dbReference>
<evidence type="ECO:0000256" key="2">
    <source>
        <dbReference type="ARBA" id="ARBA00022450"/>
    </source>
</evidence>
<evidence type="ECO:0000256" key="1">
    <source>
        <dbReference type="ARBA" id="ARBA00001957"/>
    </source>
</evidence>
<evidence type="ECO:0000313" key="7">
    <source>
        <dbReference type="EMBL" id="RFU83862.1"/>
    </source>
</evidence>
<dbReference type="GO" id="GO:0016874">
    <property type="term" value="F:ligase activity"/>
    <property type="evidence" value="ECO:0007669"/>
    <property type="project" value="UniProtKB-KW"/>
</dbReference>
<dbReference type="PANTHER" id="PTHR45527:SF11">
    <property type="entry name" value="NONRIBOSOMAL PEPTIDE SYNTHETASE 5"/>
    <property type="match status" value="1"/>
</dbReference>
<dbReference type="GO" id="GO:0031177">
    <property type="term" value="F:phosphopantetheine binding"/>
    <property type="evidence" value="ECO:0007669"/>
    <property type="project" value="TreeGrafter"/>
</dbReference>
<dbReference type="SUPFAM" id="SSF56801">
    <property type="entry name" value="Acetyl-CoA synthetase-like"/>
    <property type="match status" value="1"/>
</dbReference>
<dbReference type="Gene3D" id="1.10.1200.10">
    <property type="entry name" value="ACP-like"/>
    <property type="match status" value="1"/>
</dbReference>
<feature type="non-terminal residue" evidence="7">
    <location>
        <position position="1106"/>
    </location>
</feature>
<dbReference type="RefSeq" id="WP_147336166.1">
    <property type="nucleotide sequence ID" value="NZ_QUAK01000161.1"/>
</dbReference>
<accession>A0A372LYX5</accession>
<keyword evidence="5" id="KW-0045">Antibiotic biosynthesis</keyword>
<dbReference type="SUPFAM" id="SSF47336">
    <property type="entry name" value="ACP-like"/>
    <property type="match status" value="1"/>
</dbReference>
<feature type="non-terminal residue" evidence="7">
    <location>
        <position position="1"/>
    </location>
</feature>
<dbReference type="PROSITE" id="PS50075">
    <property type="entry name" value="CARRIER"/>
    <property type="match status" value="1"/>
</dbReference>
<evidence type="ECO:0000256" key="5">
    <source>
        <dbReference type="ARBA" id="ARBA00023194"/>
    </source>
</evidence>
<dbReference type="InterPro" id="IPR010060">
    <property type="entry name" value="NRPS_synth"/>
</dbReference>
<name>A0A372LYX5_9ACTN</name>
<dbReference type="InterPro" id="IPR036736">
    <property type="entry name" value="ACP-like_sf"/>
</dbReference>
<dbReference type="GO" id="GO:0017000">
    <property type="term" value="P:antibiotic biosynthetic process"/>
    <property type="evidence" value="ECO:0007669"/>
    <property type="project" value="UniProtKB-KW"/>
</dbReference>
<dbReference type="Gene3D" id="3.30.559.30">
    <property type="entry name" value="Nonribosomal peptide synthetase, condensation domain"/>
    <property type="match status" value="2"/>
</dbReference>
<dbReference type="InterPro" id="IPR001242">
    <property type="entry name" value="Condensation_dom"/>
</dbReference>
<dbReference type="GO" id="GO:0005737">
    <property type="term" value="C:cytoplasm"/>
    <property type="evidence" value="ECO:0007669"/>
    <property type="project" value="TreeGrafter"/>
</dbReference>
<evidence type="ECO:0000313" key="8">
    <source>
        <dbReference type="Proteomes" id="UP000263094"/>
    </source>
</evidence>
<proteinExistence type="predicted"/>
<evidence type="ECO:0000256" key="3">
    <source>
        <dbReference type="ARBA" id="ARBA00022553"/>
    </source>
</evidence>
<reference evidence="7 8" key="1">
    <citation type="submission" date="2018-08" db="EMBL/GenBank/DDBJ databases">
        <title>Isolation, diversity and antifungal activity of Actinobacteria from wheat.</title>
        <authorList>
            <person name="Han C."/>
        </authorList>
    </citation>
    <scope>NUCLEOTIDE SEQUENCE [LARGE SCALE GENOMIC DNA]</scope>
    <source>
        <strain evidence="7 8">NEAU-YY421</strain>
    </source>
</reference>
<dbReference type="PANTHER" id="PTHR45527">
    <property type="entry name" value="NONRIBOSOMAL PEPTIDE SYNTHETASE"/>
    <property type="match status" value="1"/>
</dbReference>
<dbReference type="Proteomes" id="UP000263094">
    <property type="component" value="Unassembled WGS sequence"/>
</dbReference>
<dbReference type="OrthoDB" id="2472181at2"/>
<dbReference type="InterPro" id="IPR009081">
    <property type="entry name" value="PP-bd_ACP"/>
</dbReference>
<dbReference type="InterPro" id="IPR000873">
    <property type="entry name" value="AMP-dep_synth/lig_dom"/>
</dbReference>
<dbReference type="NCBIfam" id="TIGR01720">
    <property type="entry name" value="NRPS-para261"/>
    <property type="match status" value="1"/>
</dbReference>
<dbReference type="EMBL" id="QUAK01000161">
    <property type="protein sequence ID" value="RFU83862.1"/>
    <property type="molecule type" value="Genomic_DNA"/>
</dbReference>
<keyword evidence="2" id="KW-0596">Phosphopantetheine</keyword>
<dbReference type="SUPFAM" id="SSF52777">
    <property type="entry name" value="CoA-dependent acyltransferases"/>
    <property type="match status" value="4"/>
</dbReference>
<comment type="cofactor">
    <cofactor evidence="1">
        <name>pantetheine 4'-phosphate</name>
        <dbReference type="ChEBI" id="CHEBI:47942"/>
    </cofactor>
</comment>
<organism evidence="7 8">
    <name type="scientific">Streptomyces triticagri</name>
    <dbReference type="NCBI Taxonomy" id="2293568"/>
    <lineage>
        <taxon>Bacteria</taxon>
        <taxon>Bacillati</taxon>
        <taxon>Actinomycetota</taxon>
        <taxon>Actinomycetes</taxon>
        <taxon>Kitasatosporales</taxon>
        <taxon>Streptomycetaceae</taxon>
        <taxon>Streptomyces</taxon>
    </lineage>
</organism>
<dbReference type="Gene3D" id="3.40.50.980">
    <property type="match status" value="2"/>
</dbReference>
<gene>
    <name evidence="7" type="ORF">DY218_25555</name>
</gene>
<dbReference type="Pfam" id="PF00668">
    <property type="entry name" value="Condensation"/>
    <property type="match status" value="2"/>
</dbReference>
<dbReference type="CDD" id="cd19543">
    <property type="entry name" value="DCL_NRPS"/>
    <property type="match status" value="1"/>
</dbReference>
<dbReference type="Pfam" id="PF00501">
    <property type="entry name" value="AMP-binding"/>
    <property type="match status" value="1"/>
</dbReference>